<feature type="transmembrane region" description="Helical" evidence="5">
    <location>
        <begin position="167"/>
        <end position="186"/>
    </location>
</feature>
<evidence type="ECO:0000256" key="2">
    <source>
        <dbReference type="ARBA" id="ARBA00022692"/>
    </source>
</evidence>
<dbReference type="GO" id="GO:0005886">
    <property type="term" value="C:plasma membrane"/>
    <property type="evidence" value="ECO:0007669"/>
    <property type="project" value="UniProtKB-SubCell"/>
</dbReference>
<feature type="transmembrane region" description="Helical" evidence="5">
    <location>
        <begin position="307"/>
        <end position="325"/>
    </location>
</feature>
<dbReference type="CDD" id="cd17319">
    <property type="entry name" value="MFS_ExuT_GudP_like"/>
    <property type="match status" value="1"/>
</dbReference>
<proteinExistence type="predicted"/>
<evidence type="ECO:0000313" key="8">
    <source>
        <dbReference type="Proteomes" id="UP000287224"/>
    </source>
</evidence>
<dbReference type="Gene3D" id="1.20.1250.20">
    <property type="entry name" value="MFS general substrate transporter like domains"/>
    <property type="match status" value="2"/>
</dbReference>
<organism evidence="7 8">
    <name type="scientific">Dictyobacter aurantiacus</name>
    <dbReference type="NCBI Taxonomy" id="1936993"/>
    <lineage>
        <taxon>Bacteria</taxon>
        <taxon>Bacillati</taxon>
        <taxon>Chloroflexota</taxon>
        <taxon>Ktedonobacteria</taxon>
        <taxon>Ktedonobacterales</taxon>
        <taxon>Dictyobacteraceae</taxon>
        <taxon>Dictyobacter</taxon>
    </lineage>
</organism>
<dbReference type="EMBL" id="BIFQ01000002">
    <property type="protein sequence ID" value="GCE08979.1"/>
    <property type="molecule type" value="Genomic_DNA"/>
</dbReference>
<accession>A0A401ZQ31</accession>
<keyword evidence="8" id="KW-1185">Reference proteome</keyword>
<dbReference type="PANTHER" id="PTHR11662">
    <property type="entry name" value="SOLUTE CARRIER FAMILY 17"/>
    <property type="match status" value="1"/>
</dbReference>
<feature type="transmembrane region" description="Helical" evidence="5">
    <location>
        <begin position="394"/>
        <end position="416"/>
    </location>
</feature>
<dbReference type="OrthoDB" id="182417at2"/>
<keyword evidence="3 5" id="KW-1133">Transmembrane helix</keyword>
<dbReference type="RefSeq" id="WP_126601439.1">
    <property type="nucleotide sequence ID" value="NZ_BIFQ01000002.1"/>
</dbReference>
<dbReference type="InterPro" id="IPR011701">
    <property type="entry name" value="MFS"/>
</dbReference>
<dbReference type="InterPro" id="IPR036259">
    <property type="entry name" value="MFS_trans_sf"/>
</dbReference>
<comment type="subcellular location">
    <subcellularLocation>
        <location evidence="1">Cell membrane</location>
        <topology evidence="1">Multi-pass membrane protein</topology>
    </subcellularLocation>
</comment>
<evidence type="ECO:0000256" key="3">
    <source>
        <dbReference type="ARBA" id="ARBA00022989"/>
    </source>
</evidence>
<keyword evidence="4 5" id="KW-0472">Membrane</keyword>
<sequence>MQKRVGNMRWWMAILLGIGIVINYLDRVNLSVTSVSLQKEFHLTDAQVGYILSSFLISYAVLQLPVGAWLDRFGVKWMNRIGTIIWTIATFLTALVSGFGLILLCRLLLGIGEAPAFPGSSKATGYWFPVKERGRATSAFDAAAKFSSVIGAPLIAFVVSAYGWQSAFYLTGVISLVYALAFWLLYRDPSEAKQLSPEEASYIKEGGAQEERVVPKASGWATYSYLFRQKKVWGLALGFAAYNYSFYLFLTWLPGYLQKTLHMSVLTSGWYTIIPWFIATLTDIFIGGVLVDRLISQGRDNTKVRRTVVTIGMLLGLAVIGAAFTSNAIVATIWISIALGGLAFAAPVAWSIPSLIAPKGTVGSVGGIMNLLGNLAGIAAPIVAGYILQYTKSFAANFLVAGAILILGILCFLFLLGRIEQMPEPENLVEITGTDVAENRESRVP</sequence>
<dbReference type="SUPFAM" id="SSF103473">
    <property type="entry name" value="MFS general substrate transporter"/>
    <property type="match status" value="1"/>
</dbReference>
<protein>
    <submittedName>
        <fullName evidence="7">Putative transporter YybO</fullName>
    </submittedName>
</protein>
<feature type="transmembrane region" description="Helical" evidence="5">
    <location>
        <begin position="48"/>
        <end position="70"/>
    </location>
</feature>
<reference evidence="8" key="1">
    <citation type="submission" date="2018-12" db="EMBL/GenBank/DDBJ databases">
        <title>Tengunoibacter tsumagoiensis gen. nov., sp. nov., Dictyobacter kobayashii sp. nov., D. alpinus sp. nov., and D. joshuensis sp. nov. and description of Dictyobacteraceae fam. nov. within the order Ktedonobacterales isolated from Tengu-no-mugimeshi.</title>
        <authorList>
            <person name="Wang C.M."/>
            <person name="Zheng Y."/>
            <person name="Sakai Y."/>
            <person name="Toyoda A."/>
            <person name="Minakuchi Y."/>
            <person name="Abe K."/>
            <person name="Yokota A."/>
            <person name="Yabe S."/>
        </authorList>
    </citation>
    <scope>NUCLEOTIDE SEQUENCE [LARGE SCALE GENOMIC DNA]</scope>
    <source>
        <strain evidence="8">S-27</strain>
    </source>
</reference>
<dbReference type="Pfam" id="PF07690">
    <property type="entry name" value="MFS_1"/>
    <property type="match status" value="1"/>
</dbReference>
<evidence type="ECO:0000256" key="1">
    <source>
        <dbReference type="ARBA" id="ARBA00004651"/>
    </source>
</evidence>
<dbReference type="PANTHER" id="PTHR11662:SF399">
    <property type="entry name" value="FI19708P1-RELATED"/>
    <property type="match status" value="1"/>
</dbReference>
<dbReference type="PROSITE" id="PS50850">
    <property type="entry name" value="MFS"/>
    <property type="match status" value="1"/>
</dbReference>
<feature type="transmembrane region" description="Helical" evidence="5">
    <location>
        <begin position="368"/>
        <end position="388"/>
    </location>
</feature>
<feature type="transmembrane region" description="Helical" evidence="5">
    <location>
        <begin position="331"/>
        <end position="356"/>
    </location>
</feature>
<dbReference type="GO" id="GO:0022857">
    <property type="term" value="F:transmembrane transporter activity"/>
    <property type="evidence" value="ECO:0007669"/>
    <property type="project" value="InterPro"/>
</dbReference>
<evidence type="ECO:0000256" key="4">
    <source>
        <dbReference type="ARBA" id="ARBA00023136"/>
    </source>
</evidence>
<evidence type="ECO:0000256" key="5">
    <source>
        <dbReference type="SAM" id="Phobius"/>
    </source>
</evidence>
<feature type="domain" description="Major facilitator superfamily (MFS) profile" evidence="6">
    <location>
        <begin position="12"/>
        <end position="420"/>
    </location>
</feature>
<feature type="transmembrane region" description="Helical" evidence="5">
    <location>
        <begin position="82"/>
        <end position="109"/>
    </location>
</feature>
<evidence type="ECO:0000259" key="6">
    <source>
        <dbReference type="PROSITE" id="PS50850"/>
    </source>
</evidence>
<feature type="transmembrane region" description="Helical" evidence="5">
    <location>
        <begin position="273"/>
        <end position="295"/>
    </location>
</feature>
<feature type="transmembrane region" description="Helical" evidence="5">
    <location>
        <begin position="232"/>
        <end position="253"/>
    </location>
</feature>
<dbReference type="AlphaFoldDB" id="A0A401ZQ31"/>
<comment type="caution">
    <text evidence="7">The sequence shown here is derived from an EMBL/GenBank/DDBJ whole genome shotgun (WGS) entry which is preliminary data.</text>
</comment>
<dbReference type="InterPro" id="IPR050382">
    <property type="entry name" value="MFS_Na/Anion_cotransporter"/>
</dbReference>
<feature type="transmembrane region" description="Helical" evidence="5">
    <location>
        <begin position="7"/>
        <end position="25"/>
    </location>
</feature>
<gene>
    <name evidence="7" type="primary">yybO</name>
    <name evidence="7" type="ORF">KDAU_63080</name>
</gene>
<name>A0A401ZQ31_9CHLR</name>
<dbReference type="InterPro" id="IPR020846">
    <property type="entry name" value="MFS_dom"/>
</dbReference>
<evidence type="ECO:0000313" key="7">
    <source>
        <dbReference type="EMBL" id="GCE08979.1"/>
    </source>
</evidence>
<dbReference type="Proteomes" id="UP000287224">
    <property type="component" value="Unassembled WGS sequence"/>
</dbReference>
<keyword evidence="2 5" id="KW-0812">Transmembrane</keyword>